<feature type="domain" description="Peptidase S9 prolyl oligopeptidase catalytic" evidence="14">
    <location>
        <begin position="574"/>
        <end position="759"/>
    </location>
</feature>
<evidence type="ECO:0000256" key="10">
    <source>
        <dbReference type="ARBA" id="ARBA00022825"/>
    </source>
</evidence>
<dbReference type="OrthoDB" id="16520at2759"/>
<dbReference type="GO" id="GO:0008236">
    <property type="term" value="F:serine-type peptidase activity"/>
    <property type="evidence" value="ECO:0007669"/>
    <property type="project" value="UniProtKB-KW"/>
</dbReference>
<keyword evidence="5" id="KW-0031">Aminopeptidase</keyword>
<dbReference type="STRING" id="1507870.A0A1V8TGQ4"/>
<feature type="domain" description="Dipeptidylpeptidase IV N-terminal" evidence="15">
    <location>
        <begin position="103"/>
        <end position="479"/>
    </location>
</feature>
<keyword evidence="9" id="KW-0378">Hydrolase</keyword>
<evidence type="ECO:0000256" key="1">
    <source>
        <dbReference type="ARBA" id="ARBA00001257"/>
    </source>
</evidence>
<evidence type="ECO:0000259" key="15">
    <source>
        <dbReference type="Pfam" id="PF00930"/>
    </source>
</evidence>
<dbReference type="AlphaFoldDB" id="A0A1V8TGQ4"/>
<keyword evidence="6" id="KW-0964">Secreted</keyword>
<reference evidence="17" key="1">
    <citation type="submission" date="2017-03" db="EMBL/GenBank/DDBJ databases">
        <title>Genomes of endolithic fungi from Antarctica.</title>
        <authorList>
            <person name="Coleine C."/>
            <person name="Masonjones S."/>
            <person name="Stajich J.E."/>
        </authorList>
    </citation>
    <scope>NUCLEOTIDE SEQUENCE [LARGE SCALE GENOMIC DNA]</scope>
    <source>
        <strain evidence="17">CCFEE 5527</strain>
    </source>
</reference>
<dbReference type="PANTHER" id="PTHR11731:SF162">
    <property type="entry name" value="DIPEPTIDYL PEPTIDASE 4-RELATED"/>
    <property type="match status" value="1"/>
</dbReference>
<dbReference type="GO" id="GO:0006508">
    <property type="term" value="P:proteolysis"/>
    <property type="evidence" value="ECO:0007669"/>
    <property type="project" value="UniProtKB-KW"/>
</dbReference>
<keyword evidence="8 13" id="KW-0732">Signal</keyword>
<evidence type="ECO:0000256" key="12">
    <source>
        <dbReference type="ARBA" id="ARBA00030567"/>
    </source>
</evidence>
<keyword evidence="17" id="KW-1185">Reference proteome</keyword>
<feature type="chain" id="PRO_5013388674" description="dipeptidyl-peptidase IV" evidence="13">
    <location>
        <begin position="19"/>
        <end position="796"/>
    </location>
</feature>
<dbReference type="EMBL" id="NAJO01000008">
    <property type="protein sequence ID" value="OQO10556.1"/>
    <property type="molecule type" value="Genomic_DNA"/>
</dbReference>
<dbReference type="GO" id="GO:0008239">
    <property type="term" value="F:dipeptidyl-peptidase activity"/>
    <property type="evidence" value="ECO:0007669"/>
    <property type="project" value="UniProtKB-EC"/>
</dbReference>
<dbReference type="InterPro" id="IPR029058">
    <property type="entry name" value="AB_hydrolase_fold"/>
</dbReference>
<keyword evidence="11" id="KW-0325">Glycoprotein</keyword>
<evidence type="ECO:0000256" key="4">
    <source>
        <dbReference type="ARBA" id="ARBA00012062"/>
    </source>
</evidence>
<evidence type="ECO:0000256" key="3">
    <source>
        <dbReference type="ARBA" id="ARBA00006150"/>
    </source>
</evidence>
<comment type="catalytic activity">
    <reaction evidence="1">
        <text>Release of an N-terminal dipeptide, Xaa-Yaa-|-Zaa-, from a polypeptide, preferentially when Yaa is Pro, provided Zaa is neither Pro nor hydroxyproline.</text>
        <dbReference type="EC" id="3.4.14.5"/>
    </reaction>
</comment>
<comment type="subcellular location">
    <subcellularLocation>
        <location evidence="2">Secreted</location>
    </subcellularLocation>
</comment>
<dbReference type="InParanoid" id="A0A1V8TGQ4"/>
<accession>A0A1V8TGQ4</accession>
<evidence type="ECO:0000256" key="8">
    <source>
        <dbReference type="ARBA" id="ARBA00022729"/>
    </source>
</evidence>
<protein>
    <recommendedName>
        <fullName evidence="4">dipeptidyl-peptidase IV</fullName>
        <ecNumber evidence="4">3.4.14.5</ecNumber>
    </recommendedName>
    <alternativeName>
        <fullName evidence="12">Dipeptidyl peptidase IV</fullName>
    </alternativeName>
</protein>
<dbReference type="GO" id="GO:0005576">
    <property type="term" value="C:extracellular region"/>
    <property type="evidence" value="ECO:0007669"/>
    <property type="project" value="UniProtKB-SubCell"/>
</dbReference>
<evidence type="ECO:0000256" key="7">
    <source>
        <dbReference type="ARBA" id="ARBA00022670"/>
    </source>
</evidence>
<evidence type="ECO:0000256" key="9">
    <source>
        <dbReference type="ARBA" id="ARBA00022801"/>
    </source>
</evidence>
<comment type="caution">
    <text evidence="16">The sequence shown here is derived from an EMBL/GenBank/DDBJ whole genome shotgun (WGS) entry which is preliminary data.</text>
</comment>
<gene>
    <name evidence="16" type="ORF">B0A48_03854</name>
</gene>
<evidence type="ECO:0000313" key="17">
    <source>
        <dbReference type="Proteomes" id="UP000192596"/>
    </source>
</evidence>
<evidence type="ECO:0000256" key="13">
    <source>
        <dbReference type="SAM" id="SignalP"/>
    </source>
</evidence>
<dbReference type="Proteomes" id="UP000192596">
    <property type="component" value="Unassembled WGS sequence"/>
</dbReference>
<comment type="similarity">
    <text evidence="3">Belongs to the peptidase S9B family.</text>
</comment>
<name>A0A1V8TGQ4_9PEZI</name>
<dbReference type="SUPFAM" id="SSF82171">
    <property type="entry name" value="DPP6 N-terminal domain-like"/>
    <property type="match status" value="1"/>
</dbReference>
<keyword evidence="7" id="KW-0645">Protease</keyword>
<evidence type="ECO:0000256" key="5">
    <source>
        <dbReference type="ARBA" id="ARBA00022438"/>
    </source>
</evidence>
<dbReference type="InterPro" id="IPR002469">
    <property type="entry name" value="Peptidase_S9B_N"/>
</dbReference>
<evidence type="ECO:0000256" key="2">
    <source>
        <dbReference type="ARBA" id="ARBA00004613"/>
    </source>
</evidence>
<dbReference type="GO" id="GO:0004177">
    <property type="term" value="F:aminopeptidase activity"/>
    <property type="evidence" value="ECO:0007669"/>
    <property type="project" value="UniProtKB-KW"/>
</dbReference>
<dbReference type="GO" id="GO:0005886">
    <property type="term" value="C:plasma membrane"/>
    <property type="evidence" value="ECO:0007669"/>
    <property type="project" value="TreeGrafter"/>
</dbReference>
<dbReference type="Pfam" id="PF00326">
    <property type="entry name" value="Peptidase_S9"/>
    <property type="match status" value="1"/>
</dbReference>
<dbReference type="FunFam" id="3.40.50.1820:FF:000003">
    <property type="entry name" value="Dipeptidyl peptidase 4"/>
    <property type="match status" value="1"/>
</dbReference>
<dbReference type="PANTHER" id="PTHR11731">
    <property type="entry name" value="PROTEASE FAMILY S9B,C DIPEPTIDYL-PEPTIDASE IV-RELATED"/>
    <property type="match status" value="1"/>
</dbReference>
<organism evidence="16 17">
    <name type="scientific">Cryoendolithus antarcticus</name>
    <dbReference type="NCBI Taxonomy" id="1507870"/>
    <lineage>
        <taxon>Eukaryota</taxon>
        <taxon>Fungi</taxon>
        <taxon>Dikarya</taxon>
        <taxon>Ascomycota</taxon>
        <taxon>Pezizomycotina</taxon>
        <taxon>Dothideomycetes</taxon>
        <taxon>Dothideomycetidae</taxon>
        <taxon>Cladosporiales</taxon>
        <taxon>Cladosporiaceae</taxon>
        <taxon>Cryoendolithus</taxon>
    </lineage>
</organism>
<dbReference type="EC" id="3.4.14.5" evidence="4"/>
<dbReference type="SUPFAM" id="SSF53474">
    <property type="entry name" value="alpha/beta-Hydrolases"/>
    <property type="match status" value="1"/>
</dbReference>
<dbReference type="InterPro" id="IPR050278">
    <property type="entry name" value="Serine_Prot_S9B/DPPIV"/>
</dbReference>
<keyword evidence="10" id="KW-0720">Serine protease</keyword>
<evidence type="ECO:0000259" key="14">
    <source>
        <dbReference type="Pfam" id="PF00326"/>
    </source>
</evidence>
<evidence type="ECO:0000313" key="16">
    <source>
        <dbReference type="EMBL" id="OQO10556.1"/>
    </source>
</evidence>
<dbReference type="Gene3D" id="2.140.10.30">
    <property type="entry name" value="Dipeptidylpeptidase IV, N-terminal domain"/>
    <property type="match status" value="1"/>
</dbReference>
<evidence type="ECO:0000256" key="6">
    <source>
        <dbReference type="ARBA" id="ARBA00022525"/>
    </source>
</evidence>
<dbReference type="Pfam" id="PF00930">
    <property type="entry name" value="DPPIV_N"/>
    <property type="match status" value="1"/>
</dbReference>
<feature type="signal peptide" evidence="13">
    <location>
        <begin position="1"/>
        <end position="18"/>
    </location>
</feature>
<evidence type="ECO:0000256" key="11">
    <source>
        <dbReference type="ARBA" id="ARBA00023180"/>
    </source>
</evidence>
<dbReference type="Gene3D" id="3.40.50.1820">
    <property type="entry name" value="alpha/beta hydrolase"/>
    <property type="match status" value="1"/>
</dbReference>
<dbReference type="InterPro" id="IPR001375">
    <property type="entry name" value="Peptidase_S9_cat"/>
</dbReference>
<proteinExistence type="inferred from homology"/>
<sequence>MRAQLLTCLLAVCTSSVAINDTRQPHQPLGNGSKLLTYNDTVISPKFSASSQTVSWIASETDGEVIYQDDDSALILENYVTGTNRTFVSSALVPNDTHEYWVSSDQQRVLFATNYTKQYRYSYFADYSVLDVTNNKSTPLVPDQVGDIQYAEFAPTGNAIAFVRGNNLFVMDGNATRQITNDGGPDLFHAVPDWVYEEEIFGSRSTLWWSPDAQYLAFLSFNETGVGTFTIPYYMDNQRVAPAYPRELDLRYPKVGTTNPTVSLSVLDIGRGSLSGVPVTAFGPDDLIIGEVGWVTDDHAALIYRAFNRVQDLDKHIIVNVPSMTSSTSRERDGTDGWLDNNIAIQYLGSIDSASNTTLPARYNNTGTSTSNATWYIDLSDISGWNHIHLFPVLGGTSIALTSGEWEVTAILKVDTTRQLIYFASTKRHSTERHLYSVNYVTMETTPIVDDTTAAYYTASFSANGAYYLLSYQGPNVPYQELYSTNSTIPLRTIISNSALVTRIADYALPNITYFELSHPSGYTLNVMQRLPPNFNASKTYPVLFTPYGGPGAQEVTKRFQALTFRAYIASDPELEYVTYTIDNRGTGFKGRAFRSTVTSQLGKLESEDQVWAAEQLLARFPFLDADRVGMWGWSFGGYLTAKVIELNSGVFSLGLITAPVSDWRFYDSMYTERYMKTLSANAAGYNETAVWRSQGFKDVSGGVAIMHGTGDDNVHYQNSAALLDLLVGDGVSPEQLEWAAFTDSDHSIAYHGAGQWLYKFLTKRLYEEKHRVIGERLVHQWSRRGKVEVASLKVV</sequence>